<dbReference type="AlphaFoldDB" id="A0A290S9A2"/>
<gene>
    <name evidence="2" type="ORF">PARC_b0561</name>
</gene>
<organism evidence="2 3">
    <name type="scientific">Pseudoalteromonas arctica A 37-1-2</name>
    <dbReference type="NCBI Taxonomy" id="1117313"/>
    <lineage>
        <taxon>Bacteria</taxon>
        <taxon>Pseudomonadati</taxon>
        <taxon>Pseudomonadota</taxon>
        <taxon>Gammaproteobacteria</taxon>
        <taxon>Alteromonadales</taxon>
        <taxon>Pseudoalteromonadaceae</taxon>
        <taxon>Pseudoalteromonas</taxon>
    </lineage>
</organism>
<dbReference type="KEGG" id="part:PARC_b0561"/>
<proteinExistence type="predicted"/>
<feature type="transmembrane region" description="Helical" evidence="1">
    <location>
        <begin position="12"/>
        <end position="32"/>
    </location>
</feature>
<evidence type="ECO:0000313" key="2">
    <source>
        <dbReference type="EMBL" id="ATC88744.1"/>
    </source>
</evidence>
<protein>
    <submittedName>
        <fullName evidence="2">Uncharacterized protein</fullName>
    </submittedName>
</protein>
<dbReference type="Proteomes" id="UP000016505">
    <property type="component" value="Chromosome II"/>
</dbReference>
<sequence>MLALFQDYKRLFLILYTYILAYKSIPLSISTLKNIKKAPLVFTQAGLHTNTFQE</sequence>
<accession>A0A290S9A2</accession>
<reference evidence="2 3" key="1">
    <citation type="journal article" date="2012" name="J. Bacteriol.">
        <title>Genome sequences of type strains of seven species of the marine bacterium Pseudoalteromonas.</title>
        <authorList>
            <person name="Xie B.B."/>
            <person name="Shu Y.L."/>
            <person name="Qin Q.L."/>
            <person name="Rong J.C."/>
            <person name="Zhang X.Y."/>
            <person name="Chen X.L."/>
            <person name="Shi M."/>
            <person name="He H.L."/>
            <person name="Zhou B.C."/>
            <person name="Zhang Y.Z."/>
        </authorList>
    </citation>
    <scope>NUCLEOTIDE SEQUENCE [LARGE SCALE GENOMIC DNA]</scope>
    <source>
        <strain evidence="2 3">A 37-1-2</strain>
    </source>
</reference>
<evidence type="ECO:0000313" key="3">
    <source>
        <dbReference type="Proteomes" id="UP000016505"/>
    </source>
</evidence>
<evidence type="ECO:0000256" key="1">
    <source>
        <dbReference type="SAM" id="Phobius"/>
    </source>
</evidence>
<dbReference type="EMBL" id="CP011026">
    <property type="protein sequence ID" value="ATC88744.1"/>
    <property type="molecule type" value="Genomic_DNA"/>
</dbReference>
<keyword evidence="1" id="KW-1133">Transmembrane helix</keyword>
<keyword evidence="1" id="KW-0472">Membrane</keyword>
<name>A0A290S9A2_9GAMM</name>
<keyword evidence="1" id="KW-0812">Transmembrane</keyword>